<organism evidence="2 3">
    <name type="scientific">Dryococelus australis</name>
    <dbReference type="NCBI Taxonomy" id="614101"/>
    <lineage>
        <taxon>Eukaryota</taxon>
        <taxon>Metazoa</taxon>
        <taxon>Ecdysozoa</taxon>
        <taxon>Arthropoda</taxon>
        <taxon>Hexapoda</taxon>
        <taxon>Insecta</taxon>
        <taxon>Pterygota</taxon>
        <taxon>Neoptera</taxon>
        <taxon>Polyneoptera</taxon>
        <taxon>Phasmatodea</taxon>
        <taxon>Verophasmatodea</taxon>
        <taxon>Anareolatae</taxon>
        <taxon>Phasmatidae</taxon>
        <taxon>Eurycanthinae</taxon>
        <taxon>Dryococelus</taxon>
    </lineage>
</organism>
<dbReference type="Proteomes" id="UP001159363">
    <property type="component" value="Chromosome 5"/>
</dbReference>
<proteinExistence type="predicted"/>
<sequence>MAYFNHLGGDAAIPVFFLGISDSEYLEQFQPSSGHQTKYSAVAHPSLSVLSSPYISIFSVFGENNFLQLQNSFSLIISIFSQSSSQFRRLETSQSRIAVPHPQTLEHHLQRCGAVASVVARALASHRGPIPGRVTPRCSHVGNMPDDAAGLQVFSRISRSPRICTTASCYCFQSIHFHHFAFGVYSCSRQFSRLKRSLPTKVNRVQFPAGVAPGFSCRTMPLVGRFSRGSPIPHALAFRHCSIHGSRRVKWGCFNKSNHIDRIPAEGIGQRLTCRVPPYRPPPSNVSRLSGQARQVRQHYPTSTSHIRAACNVDVLRADVGEARCVWSSAGMKGRGRMEDTRENPPISGVIRHDSSLRKSGGDTTGNLTRFD</sequence>
<evidence type="ECO:0000313" key="2">
    <source>
        <dbReference type="EMBL" id="KAJ8880234.1"/>
    </source>
</evidence>
<protein>
    <submittedName>
        <fullName evidence="2">Uncharacterized protein</fullName>
    </submittedName>
</protein>
<evidence type="ECO:0000256" key="1">
    <source>
        <dbReference type="SAM" id="MobiDB-lite"/>
    </source>
</evidence>
<feature type="compositionally biased region" description="Basic and acidic residues" evidence="1">
    <location>
        <begin position="351"/>
        <end position="361"/>
    </location>
</feature>
<accession>A0ABQ9H7D9</accession>
<gene>
    <name evidence="2" type="ORF">PR048_016700</name>
</gene>
<name>A0ABQ9H7D9_9NEOP</name>
<dbReference type="EMBL" id="JARBHB010000006">
    <property type="protein sequence ID" value="KAJ8880234.1"/>
    <property type="molecule type" value="Genomic_DNA"/>
</dbReference>
<reference evidence="2 3" key="1">
    <citation type="submission" date="2023-02" db="EMBL/GenBank/DDBJ databases">
        <title>LHISI_Scaffold_Assembly.</title>
        <authorList>
            <person name="Stuart O.P."/>
            <person name="Cleave R."/>
            <person name="Magrath M.J.L."/>
            <person name="Mikheyev A.S."/>
        </authorList>
    </citation>
    <scope>NUCLEOTIDE SEQUENCE [LARGE SCALE GENOMIC DNA]</scope>
    <source>
        <strain evidence="2">Daus_M_001</strain>
        <tissue evidence="2">Leg muscle</tissue>
    </source>
</reference>
<evidence type="ECO:0000313" key="3">
    <source>
        <dbReference type="Proteomes" id="UP001159363"/>
    </source>
</evidence>
<feature type="region of interest" description="Disordered" evidence="1">
    <location>
        <begin position="333"/>
        <end position="372"/>
    </location>
</feature>
<comment type="caution">
    <text evidence="2">The sequence shown here is derived from an EMBL/GenBank/DDBJ whole genome shotgun (WGS) entry which is preliminary data.</text>
</comment>
<keyword evidence="3" id="KW-1185">Reference proteome</keyword>